<evidence type="ECO:0000259" key="1">
    <source>
        <dbReference type="Pfam" id="PF01636"/>
    </source>
</evidence>
<dbReference type="InterPro" id="IPR011009">
    <property type="entry name" value="Kinase-like_dom_sf"/>
</dbReference>
<keyword evidence="2" id="KW-0808">Transferase</keyword>
<dbReference type="AlphaFoldDB" id="A0A8E7AZ90"/>
<gene>
    <name evidence="2" type="ORF">KHC33_12775</name>
</gene>
<dbReference type="KEGG" id="mrtj:KHC33_12775"/>
<evidence type="ECO:0000313" key="2">
    <source>
        <dbReference type="EMBL" id="QVV88196.1"/>
    </source>
</evidence>
<dbReference type="Proteomes" id="UP000680656">
    <property type="component" value="Chromosome"/>
</dbReference>
<dbReference type="PANTHER" id="PTHR41283:SF1">
    <property type="entry name" value="AMINOGLYCOSIDE PHOSPHOTRANSFERASE DOMAIN-CONTAINING PROTEIN"/>
    <property type="match status" value="1"/>
</dbReference>
<dbReference type="PANTHER" id="PTHR41283">
    <property type="entry name" value="AMINOGLYCOSIDE PHOSPHOTRANSFERASE"/>
    <property type="match status" value="1"/>
</dbReference>
<dbReference type="Pfam" id="PF01636">
    <property type="entry name" value="APH"/>
    <property type="match status" value="1"/>
</dbReference>
<dbReference type="SUPFAM" id="SSF56112">
    <property type="entry name" value="Protein kinase-like (PK-like)"/>
    <property type="match status" value="1"/>
</dbReference>
<accession>A0A8E7AZ90</accession>
<sequence>MTIRPDIYSEIEQNIDILHIEPVCKGYSDDKKYLLTTKSEERFLLRITESDDTEVLSGRKEMFTLMNRLARYSSLVPRSRACWISQDAHFCIMIHEYMEGDDGEASLHKYSSDTQYEIGYRAGIELKKIHQLTAPPTLSSWYARKKQKYERYCEVCNREHMVPQELDLEPVHAYIADNIHLMKDARQTFQHDDYHPANLIINNGQLTGIIDFNRYDWGDPIHDFYKLAYFSSRISIPFSRGQIDGYFMRNIPPDFWKRYALYNAMSIVPSLVWSSRMACRKEFRDELKKAIMYIKTLIDDHQGFTSAIPQWYHNSVIHEK</sequence>
<dbReference type="RefSeq" id="WP_214419013.1">
    <property type="nucleotide sequence ID" value="NZ_CP075546.1"/>
</dbReference>
<dbReference type="GO" id="GO:0016740">
    <property type="term" value="F:transferase activity"/>
    <property type="evidence" value="ECO:0007669"/>
    <property type="project" value="UniProtKB-KW"/>
</dbReference>
<organism evidence="2 3">
    <name type="scientific">Methanospirillum purgamenti</name>
    <dbReference type="NCBI Taxonomy" id="2834276"/>
    <lineage>
        <taxon>Archaea</taxon>
        <taxon>Methanobacteriati</taxon>
        <taxon>Methanobacteriota</taxon>
        <taxon>Stenosarchaea group</taxon>
        <taxon>Methanomicrobia</taxon>
        <taxon>Methanomicrobiales</taxon>
        <taxon>Methanospirillaceae</taxon>
        <taxon>Methanospirillum</taxon>
    </lineage>
</organism>
<protein>
    <submittedName>
        <fullName evidence="2">Phosphotransferase</fullName>
    </submittedName>
</protein>
<reference evidence="2 3" key="1">
    <citation type="submission" date="2021-05" db="EMBL/GenBank/DDBJ databases">
        <title>A novel Methanospirillum isolate from a pyrite-forming mixed culture.</title>
        <authorList>
            <person name="Bunk B."/>
            <person name="Sproer C."/>
            <person name="Spring S."/>
            <person name="Pester M."/>
        </authorList>
    </citation>
    <scope>NUCLEOTIDE SEQUENCE [LARGE SCALE GENOMIC DNA]</scope>
    <source>
        <strain evidence="2 3">J.3.6.1-F.2.7.3</strain>
    </source>
</reference>
<name>A0A8E7AZ90_9EURY</name>
<dbReference type="InterPro" id="IPR002575">
    <property type="entry name" value="Aminoglycoside_PTrfase"/>
</dbReference>
<feature type="domain" description="Aminoglycoside phosphotransferase" evidence="1">
    <location>
        <begin position="20"/>
        <end position="249"/>
    </location>
</feature>
<dbReference type="GeneID" id="65098073"/>
<proteinExistence type="predicted"/>
<evidence type="ECO:0000313" key="3">
    <source>
        <dbReference type="Proteomes" id="UP000680656"/>
    </source>
</evidence>
<dbReference type="EMBL" id="CP075546">
    <property type="protein sequence ID" value="QVV88196.1"/>
    <property type="molecule type" value="Genomic_DNA"/>
</dbReference>
<keyword evidence="3" id="KW-1185">Reference proteome</keyword>
<dbReference type="Gene3D" id="3.90.1200.10">
    <property type="match status" value="1"/>
</dbReference>